<dbReference type="InterPro" id="IPR028366">
    <property type="entry name" value="PhoU"/>
</dbReference>
<dbReference type="InterPro" id="IPR038078">
    <property type="entry name" value="PhoU-like_sf"/>
</dbReference>
<organism evidence="2 3">
    <name type="scientific">Pseudothermotoga hypogea DSM 11164 = NBRC 106472</name>
    <dbReference type="NCBI Taxonomy" id="1123384"/>
    <lineage>
        <taxon>Bacteria</taxon>
        <taxon>Thermotogati</taxon>
        <taxon>Thermotogota</taxon>
        <taxon>Thermotogae</taxon>
        <taxon>Thermotogales</taxon>
        <taxon>Thermotogaceae</taxon>
        <taxon>Pseudothermotoga</taxon>
    </lineage>
</organism>
<dbReference type="KEGG" id="phy:AJ81_02160"/>
<dbReference type="EMBL" id="CP007141">
    <property type="protein sequence ID" value="AJC73207.1"/>
    <property type="molecule type" value="Genomic_DNA"/>
</dbReference>
<dbReference type="NCBIfam" id="TIGR02135">
    <property type="entry name" value="phoU_full"/>
    <property type="match status" value="1"/>
</dbReference>
<accession>A0A0X1KPI6</accession>
<dbReference type="PaxDb" id="1123384-AJ81_02160"/>
<reference evidence="2 3" key="1">
    <citation type="submission" date="2014-01" db="EMBL/GenBank/DDBJ databases">
        <title>Genome sequencing of Thermotog hypogea.</title>
        <authorList>
            <person name="Zhang X."/>
            <person name="Alvare G."/>
            <person name="Fristensky B."/>
            <person name="Chen L."/>
            <person name="Suen T."/>
            <person name="Chen Q."/>
            <person name="Ma K."/>
        </authorList>
    </citation>
    <scope>NUCLEOTIDE SEQUENCE [LARGE SCALE GENOMIC DNA]</scope>
    <source>
        <strain evidence="2 3">DSM 11164</strain>
    </source>
</reference>
<dbReference type="Proteomes" id="UP000077469">
    <property type="component" value="Chromosome"/>
</dbReference>
<dbReference type="GO" id="GO:0045936">
    <property type="term" value="P:negative regulation of phosphate metabolic process"/>
    <property type="evidence" value="ECO:0007669"/>
    <property type="project" value="InterPro"/>
</dbReference>
<dbReference type="GO" id="GO:0030643">
    <property type="term" value="P:intracellular phosphate ion homeostasis"/>
    <property type="evidence" value="ECO:0007669"/>
    <property type="project" value="InterPro"/>
</dbReference>
<dbReference type="SUPFAM" id="SSF109755">
    <property type="entry name" value="PhoU-like"/>
    <property type="match status" value="1"/>
</dbReference>
<feature type="domain" description="PhoU" evidence="1">
    <location>
        <begin position="119"/>
        <end position="204"/>
    </location>
</feature>
<dbReference type="AlphaFoldDB" id="A0A0X1KPI6"/>
<protein>
    <submittedName>
        <fullName evidence="2">PhoU family transcriptional regulator</fullName>
    </submittedName>
</protein>
<evidence type="ECO:0000313" key="2">
    <source>
        <dbReference type="EMBL" id="AJC73207.1"/>
    </source>
</evidence>
<dbReference type="OrthoDB" id="45908at2"/>
<dbReference type="Pfam" id="PF01895">
    <property type="entry name" value="PhoU"/>
    <property type="match status" value="2"/>
</dbReference>
<gene>
    <name evidence="2" type="ORF">AJ81_02160</name>
</gene>
<proteinExistence type="predicted"/>
<feature type="domain" description="PhoU" evidence="1">
    <location>
        <begin position="16"/>
        <end position="103"/>
    </location>
</feature>
<dbReference type="PANTHER" id="PTHR42930:SF3">
    <property type="entry name" value="PHOSPHATE-SPECIFIC TRANSPORT SYSTEM ACCESSORY PROTEIN PHOU"/>
    <property type="match status" value="1"/>
</dbReference>
<dbReference type="Gene3D" id="1.20.58.220">
    <property type="entry name" value="Phosphate transport system protein phou homolog 2, domain 2"/>
    <property type="match status" value="2"/>
</dbReference>
<sequence length="235" mass="27024">MKWLLDQKIERFKKALMKMGWFAEKMMIRVIESMESRQIVAAKQVVEDDDMLDAMEVELREEATVLLGTYTPTGFNLRFIVSSLEVANILEKIGDKTRRMAQLLISFYTEQSASIDPNIVRMAKNVATLFRETLGVVADMQSERAFEVCTRDEEIDELFEEMRSELTNLLKEKPEQSERILCLLEIAQELEEVADLCTNVVESVLYAVSGSNYKCFRDQMKLFKKGEGVLFGDSD</sequence>
<dbReference type="InterPro" id="IPR026022">
    <property type="entry name" value="PhoU_dom"/>
</dbReference>
<dbReference type="PATRIC" id="fig|1123384.7.peg.428"/>
<evidence type="ECO:0000259" key="1">
    <source>
        <dbReference type="Pfam" id="PF01895"/>
    </source>
</evidence>
<dbReference type="PANTHER" id="PTHR42930">
    <property type="entry name" value="PHOSPHATE-SPECIFIC TRANSPORT SYSTEM ACCESSORY PROTEIN PHOU"/>
    <property type="match status" value="1"/>
</dbReference>
<keyword evidence="3" id="KW-1185">Reference proteome</keyword>
<name>A0A0X1KPI6_9THEM</name>
<dbReference type="RefSeq" id="WP_031503661.1">
    <property type="nucleotide sequence ID" value="NC_022795.1"/>
</dbReference>
<dbReference type="STRING" id="1123384.AJ81_02160"/>
<evidence type="ECO:0000313" key="3">
    <source>
        <dbReference type="Proteomes" id="UP000077469"/>
    </source>
</evidence>